<dbReference type="Gene3D" id="1.20.5.1930">
    <property type="match status" value="1"/>
</dbReference>
<dbReference type="InterPro" id="IPR003661">
    <property type="entry name" value="HisK_dim/P_dom"/>
</dbReference>
<dbReference type="Pfam" id="PF02518">
    <property type="entry name" value="HATPase_c"/>
    <property type="match status" value="1"/>
</dbReference>
<keyword evidence="12" id="KW-1185">Reference proteome</keyword>
<evidence type="ECO:0000256" key="5">
    <source>
        <dbReference type="ARBA" id="ARBA00023012"/>
    </source>
</evidence>
<keyword evidence="7" id="KW-0812">Transmembrane</keyword>
<keyword evidence="3" id="KW-0808">Transferase</keyword>
<comment type="caution">
    <text evidence="11">The sequence shown here is derived from an EMBL/GenBank/DDBJ whole genome shotgun (WGS) entry which is preliminary data.</text>
</comment>
<evidence type="ECO:0000259" key="9">
    <source>
        <dbReference type="Pfam" id="PF02518"/>
    </source>
</evidence>
<comment type="catalytic activity">
    <reaction evidence="1">
        <text>ATP + protein L-histidine = ADP + protein N-phospho-L-histidine.</text>
        <dbReference type="EC" id="2.7.13.3"/>
    </reaction>
</comment>
<name>A0ABP7NB17_9BACT</name>
<dbReference type="SMART" id="SM00028">
    <property type="entry name" value="TPR"/>
    <property type="match status" value="5"/>
</dbReference>
<gene>
    <name evidence="11" type="ORF">GCM10022406_26760</name>
</gene>
<dbReference type="InterPro" id="IPR011990">
    <property type="entry name" value="TPR-like_helical_dom_sf"/>
</dbReference>
<keyword evidence="6" id="KW-0175">Coiled coil</keyword>
<protein>
    <recommendedName>
        <fullName evidence="2">histidine kinase</fullName>
        <ecNumber evidence="2">2.7.13.3</ecNumber>
    </recommendedName>
</protein>
<feature type="coiled-coil region" evidence="6">
    <location>
        <begin position="397"/>
        <end position="426"/>
    </location>
</feature>
<dbReference type="InterPro" id="IPR003594">
    <property type="entry name" value="HATPase_dom"/>
</dbReference>
<keyword evidence="7" id="KW-0472">Membrane</keyword>
<dbReference type="InterPro" id="IPR011712">
    <property type="entry name" value="Sig_transdc_His_kin_sub3_dim/P"/>
</dbReference>
<dbReference type="EC" id="2.7.13.3" evidence="2"/>
<accession>A0ABP7NB17</accession>
<dbReference type="Pfam" id="PF13374">
    <property type="entry name" value="TPR_10"/>
    <property type="match status" value="1"/>
</dbReference>
<dbReference type="InterPro" id="IPR036890">
    <property type="entry name" value="HATPase_C_sf"/>
</dbReference>
<dbReference type="SUPFAM" id="SSF48452">
    <property type="entry name" value="TPR-like"/>
    <property type="match status" value="2"/>
</dbReference>
<evidence type="ECO:0000256" key="1">
    <source>
        <dbReference type="ARBA" id="ARBA00000085"/>
    </source>
</evidence>
<keyword evidence="4" id="KW-0418">Kinase</keyword>
<feature type="transmembrane region" description="Helical" evidence="7">
    <location>
        <begin position="429"/>
        <end position="448"/>
    </location>
</feature>
<evidence type="ECO:0000313" key="12">
    <source>
        <dbReference type="Proteomes" id="UP001499909"/>
    </source>
</evidence>
<dbReference type="Proteomes" id="UP001499909">
    <property type="component" value="Unassembled WGS sequence"/>
</dbReference>
<dbReference type="Gene3D" id="3.30.565.10">
    <property type="entry name" value="Histidine kinase-like ATPase, C-terminal domain"/>
    <property type="match status" value="1"/>
</dbReference>
<evidence type="ECO:0000256" key="3">
    <source>
        <dbReference type="ARBA" id="ARBA00022679"/>
    </source>
</evidence>
<dbReference type="InterPro" id="IPR019734">
    <property type="entry name" value="TPR_rpt"/>
</dbReference>
<feature type="chain" id="PRO_5046769299" description="histidine kinase" evidence="8">
    <location>
        <begin position="19"/>
        <end position="674"/>
    </location>
</feature>
<keyword evidence="7" id="KW-1133">Transmembrane helix</keyword>
<feature type="domain" description="Histidine kinase/HSP90-like ATPase" evidence="9">
    <location>
        <begin position="570"/>
        <end position="667"/>
    </location>
</feature>
<evidence type="ECO:0000256" key="7">
    <source>
        <dbReference type="SAM" id="Phobius"/>
    </source>
</evidence>
<dbReference type="PANTHER" id="PTHR24421">
    <property type="entry name" value="NITRATE/NITRITE SENSOR PROTEIN NARX-RELATED"/>
    <property type="match status" value="1"/>
</dbReference>
<reference evidence="12" key="1">
    <citation type="journal article" date="2019" name="Int. J. Syst. Evol. Microbiol.">
        <title>The Global Catalogue of Microorganisms (GCM) 10K type strain sequencing project: providing services to taxonomists for standard genome sequencing and annotation.</title>
        <authorList>
            <consortium name="The Broad Institute Genomics Platform"/>
            <consortium name="The Broad Institute Genome Sequencing Center for Infectious Disease"/>
            <person name="Wu L."/>
            <person name="Ma J."/>
        </authorList>
    </citation>
    <scope>NUCLEOTIDE SEQUENCE [LARGE SCALE GENOMIC DNA]</scope>
    <source>
        <strain evidence="12">JCM 17214</strain>
    </source>
</reference>
<evidence type="ECO:0000256" key="8">
    <source>
        <dbReference type="SAM" id="SignalP"/>
    </source>
</evidence>
<evidence type="ECO:0000256" key="4">
    <source>
        <dbReference type="ARBA" id="ARBA00022777"/>
    </source>
</evidence>
<dbReference type="EMBL" id="BAABDH010000041">
    <property type="protein sequence ID" value="GAA3941510.1"/>
    <property type="molecule type" value="Genomic_DNA"/>
</dbReference>
<dbReference type="Pfam" id="PF13424">
    <property type="entry name" value="TPR_12"/>
    <property type="match status" value="1"/>
</dbReference>
<keyword evidence="5" id="KW-0902">Two-component regulatory system</keyword>
<evidence type="ECO:0000313" key="11">
    <source>
        <dbReference type="EMBL" id="GAA3941510.1"/>
    </source>
</evidence>
<sequence>MALVLALALVGAGSAAQAVPAALPAGSVAAPDSLQRLSTREQQLRDRFRQNQRRGIDSIRALLRAHPQPDSTRVILLTWLSDAVGTYDVRASGPICREALALARRVRHRDLVAETLLDLADYHISLAEYPAAIARLQQSRAEFRRLRDVGGVMRCLNRLAIIADQRGRYAQALGYCYQAMALGSTGNERRFHTTLRIQAASIYTRMGEFGKARELLRAALAVAREFDYPDRLNLILNELGELSRRQRQWAAARRYFEGSLVISRRLNDLPDILATELNLAEVNEQQGNYEAALRLGYGVLHQAQTASLLPLIPRAQVVLARASLGRGRPDSAIWYGQRGWQASRLMRFQEGLRDASQVLAAAYARRGNFHLAYQAQQRVTAYNDSLTGAEVTRRTAALQFNQELRQQQAQIRLLTQQQELDRLREQRRLAISAAVALLTLLGGGVGLWRYRQRQRRRETDLRTRLAADLHDDVGTLLSQISLQSGLLQEGLADPAAQREQLSQISEASRSAVRQLNDVVWSLDAHNDHLPDLLDRMRDYAHEVLGPAGLELVFDVSVRMPSLRLPVLLRRNLYLIYKEALHNILKHARQATRVTVGLHLTESSQLVLSIADDGPPPLVPPALDAGPHQRRTGHGLRNIGQRAAAVGGEATAGSGPAGFRLRVLVPLPAGARSGE</sequence>
<proteinExistence type="predicted"/>
<keyword evidence="8" id="KW-0732">Signal</keyword>
<feature type="signal peptide" evidence="8">
    <location>
        <begin position="1"/>
        <end position="18"/>
    </location>
</feature>
<evidence type="ECO:0000259" key="10">
    <source>
        <dbReference type="Pfam" id="PF07730"/>
    </source>
</evidence>
<evidence type="ECO:0000256" key="6">
    <source>
        <dbReference type="SAM" id="Coils"/>
    </source>
</evidence>
<dbReference type="Pfam" id="PF07730">
    <property type="entry name" value="HisKA_3"/>
    <property type="match status" value="1"/>
</dbReference>
<feature type="domain" description="Signal transduction histidine kinase subgroup 3 dimerisation and phosphoacceptor" evidence="10">
    <location>
        <begin position="462"/>
        <end position="523"/>
    </location>
</feature>
<dbReference type="Gene3D" id="1.25.40.10">
    <property type="entry name" value="Tetratricopeptide repeat domain"/>
    <property type="match status" value="2"/>
</dbReference>
<dbReference type="CDD" id="cd00082">
    <property type="entry name" value="HisKA"/>
    <property type="match status" value="1"/>
</dbReference>
<dbReference type="InterPro" id="IPR050482">
    <property type="entry name" value="Sensor_HK_TwoCompSys"/>
</dbReference>
<organism evidence="11 12">
    <name type="scientific">Hymenobacter algoricola</name>
    <dbReference type="NCBI Taxonomy" id="486267"/>
    <lineage>
        <taxon>Bacteria</taxon>
        <taxon>Pseudomonadati</taxon>
        <taxon>Bacteroidota</taxon>
        <taxon>Cytophagia</taxon>
        <taxon>Cytophagales</taxon>
        <taxon>Hymenobacteraceae</taxon>
        <taxon>Hymenobacter</taxon>
    </lineage>
</organism>
<dbReference type="CDD" id="cd16917">
    <property type="entry name" value="HATPase_UhpB-NarQ-NarX-like"/>
    <property type="match status" value="1"/>
</dbReference>
<dbReference type="SUPFAM" id="SSF55874">
    <property type="entry name" value="ATPase domain of HSP90 chaperone/DNA topoisomerase II/histidine kinase"/>
    <property type="match status" value="1"/>
</dbReference>
<evidence type="ECO:0000256" key="2">
    <source>
        <dbReference type="ARBA" id="ARBA00012438"/>
    </source>
</evidence>